<dbReference type="Proteomes" id="UP000256794">
    <property type="component" value="Unassembled WGS sequence"/>
</dbReference>
<organism evidence="1 2">
    <name type="scientific">Paracoccus versutus</name>
    <name type="common">Thiobacillus versutus</name>
    <dbReference type="NCBI Taxonomy" id="34007"/>
    <lineage>
        <taxon>Bacteria</taxon>
        <taxon>Pseudomonadati</taxon>
        <taxon>Pseudomonadota</taxon>
        <taxon>Alphaproteobacteria</taxon>
        <taxon>Rhodobacterales</taxon>
        <taxon>Paracoccaceae</taxon>
        <taxon>Paracoccus</taxon>
    </lineage>
</organism>
<comment type="caution">
    <text evidence="1">The sequence shown here is derived from an EMBL/GenBank/DDBJ whole genome shotgun (WGS) entry which is preliminary data.</text>
</comment>
<evidence type="ECO:0000313" key="1">
    <source>
        <dbReference type="EMBL" id="REG34118.1"/>
    </source>
</evidence>
<gene>
    <name evidence="1" type="ORF">ATH84_103947</name>
</gene>
<dbReference type="SUPFAM" id="SSF53795">
    <property type="entry name" value="PEP carboxykinase-like"/>
    <property type="match status" value="1"/>
</dbReference>
<protein>
    <submittedName>
        <fullName evidence="1">Uncharacterized protein</fullName>
    </submittedName>
</protein>
<accession>A0AAQ0KJU9</accession>
<proteinExistence type="predicted"/>
<dbReference type="EMBL" id="QUMX01000039">
    <property type="protein sequence ID" value="REG34118.1"/>
    <property type="molecule type" value="Genomic_DNA"/>
</dbReference>
<evidence type="ECO:0000313" key="2">
    <source>
        <dbReference type="Proteomes" id="UP000256794"/>
    </source>
</evidence>
<sequence>MVFQPFNLFPHMTILENCTIAPRKSRGLGKAEAEERAMHCLTKVRIPASFPAASSSTLPSRGRCACSRG</sequence>
<keyword evidence="2" id="KW-1185">Reference proteome</keyword>
<dbReference type="AlphaFoldDB" id="A0AAQ0KJU9"/>
<name>A0AAQ0KJU9_PARVE</name>
<dbReference type="Gene3D" id="3.40.50.300">
    <property type="entry name" value="P-loop containing nucleotide triphosphate hydrolases"/>
    <property type="match status" value="1"/>
</dbReference>
<dbReference type="InterPro" id="IPR027417">
    <property type="entry name" value="P-loop_NTPase"/>
</dbReference>
<reference evidence="1 2" key="1">
    <citation type="submission" date="2018-08" db="EMBL/GenBank/DDBJ databases">
        <title>Genomic Encyclopedia of Archaeal and Bacterial Type Strains, Phase II (KMG-II): from individual species to whole genera.</title>
        <authorList>
            <person name="Goeker M."/>
        </authorList>
    </citation>
    <scope>NUCLEOTIDE SEQUENCE [LARGE SCALE GENOMIC DNA]</scope>
    <source>
        <strain evidence="1 2">DSM 582</strain>
    </source>
</reference>